<protein>
    <submittedName>
        <fullName evidence="1">Uncharacterized protein</fullName>
    </submittedName>
</protein>
<evidence type="ECO:0000313" key="2">
    <source>
        <dbReference type="Proteomes" id="UP000186736"/>
    </source>
</evidence>
<dbReference type="InterPro" id="IPR011067">
    <property type="entry name" value="Plasmid_toxin/cell-grow_inhib"/>
</dbReference>
<dbReference type="RefSeq" id="WP_256721257.1">
    <property type="nucleotide sequence ID" value="NZ_MKZO01000073.1"/>
</dbReference>
<organism evidence="1 2">
    <name type="scientific">Pseudomonas putida</name>
    <name type="common">Arthrobacter siderocapsulatus</name>
    <dbReference type="NCBI Taxonomy" id="303"/>
    <lineage>
        <taxon>Bacteria</taxon>
        <taxon>Pseudomonadati</taxon>
        <taxon>Pseudomonadota</taxon>
        <taxon>Gammaproteobacteria</taxon>
        <taxon>Pseudomonadales</taxon>
        <taxon>Pseudomonadaceae</taxon>
        <taxon>Pseudomonas</taxon>
    </lineage>
</organism>
<dbReference type="Proteomes" id="UP000186736">
    <property type="component" value="Unassembled WGS sequence"/>
</dbReference>
<name>A0A1Q9QVP3_PSEPU</name>
<dbReference type="Gene3D" id="2.30.30.110">
    <property type="match status" value="1"/>
</dbReference>
<evidence type="ECO:0000313" key="1">
    <source>
        <dbReference type="EMBL" id="OLS59219.1"/>
    </source>
</evidence>
<reference evidence="1 2" key="1">
    <citation type="submission" date="2016-10" db="EMBL/GenBank/DDBJ databases">
        <title>Genome Sequence of Pseudomonas putida GM4FR.</title>
        <authorList>
            <person name="Poehlein A."/>
            <person name="Wemheuer F."/>
            <person name="Hollensteiner J."/>
            <person name="Wemheuer B."/>
        </authorList>
    </citation>
    <scope>NUCLEOTIDE SEQUENCE [LARGE SCALE GENOMIC DNA]</scope>
    <source>
        <strain evidence="1 2">GM4FR</strain>
    </source>
</reference>
<sequence>MVEQAAEGNTAIFNIIVRRHDTNSEEFLYQTLKKNRATPIKRLIRQGTLVEVNFGFVQQIARSTAALHTNKRYVDTQLFGEMHKRRLAVVVKVISKDIVQVAPVTSASIAEEDRTSFKISQDTLDKMPRYKDNGKESNLLCSMLETVSTQRILRWAFTEQGLVVTRAITSS</sequence>
<proteinExistence type="predicted"/>
<comment type="caution">
    <text evidence="1">The sequence shown here is derived from an EMBL/GenBank/DDBJ whole genome shotgun (WGS) entry which is preliminary data.</text>
</comment>
<gene>
    <name evidence="1" type="ORF">PSEMO_57280</name>
</gene>
<accession>A0A1Q9QVP3</accession>
<dbReference type="AlphaFoldDB" id="A0A1Q9QVP3"/>
<dbReference type="EMBL" id="MKZO01000073">
    <property type="protein sequence ID" value="OLS59219.1"/>
    <property type="molecule type" value="Genomic_DNA"/>
</dbReference>